<dbReference type="InterPro" id="IPR058982">
    <property type="entry name" value="Beta-barrel_AprE"/>
</dbReference>
<dbReference type="Gene3D" id="2.40.50.100">
    <property type="match status" value="1"/>
</dbReference>
<dbReference type="InterPro" id="IPR050739">
    <property type="entry name" value="MFP"/>
</dbReference>
<dbReference type="Gene3D" id="2.40.30.170">
    <property type="match status" value="1"/>
</dbReference>
<dbReference type="EMBL" id="JAMZMM010000497">
    <property type="protein sequence ID" value="MCP2732163.1"/>
    <property type="molecule type" value="Genomic_DNA"/>
</dbReference>
<evidence type="ECO:0000256" key="2">
    <source>
        <dbReference type="ARBA" id="ARBA00009477"/>
    </source>
</evidence>
<feature type="domain" description="AprE-like beta-barrel" evidence="8">
    <location>
        <begin position="409"/>
        <end position="502"/>
    </location>
</feature>
<keyword evidence="3" id="KW-0812">Transmembrane</keyword>
<keyword evidence="10" id="KW-1185">Reference proteome</keyword>
<evidence type="ECO:0000256" key="6">
    <source>
        <dbReference type="SAM" id="Coils"/>
    </source>
</evidence>
<dbReference type="SUPFAM" id="SSF51230">
    <property type="entry name" value="Single hybrid motif"/>
    <property type="match status" value="1"/>
</dbReference>
<evidence type="ECO:0000256" key="3">
    <source>
        <dbReference type="ARBA" id="ARBA00022692"/>
    </source>
</evidence>
<keyword evidence="4" id="KW-1133">Transmembrane helix</keyword>
<dbReference type="PANTHER" id="PTHR30386:SF26">
    <property type="entry name" value="TRANSPORT PROTEIN COMB"/>
    <property type="match status" value="1"/>
</dbReference>
<comment type="similarity">
    <text evidence="2">Belongs to the membrane fusion protein (MFP) (TC 8.A.1) family.</text>
</comment>
<feature type="region of interest" description="Disordered" evidence="7">
    <location>
        <begin position="1"/>
        <end position="42"/>
    </location>
</feature>
<evidence type="ECO:0000256" key="5">
    <source>
        <dbReference type="ARBA" id="ARBA00023136"/>
    </source>
</evidence>
<reference evidence="9" key="1">
    <citation type="submission" date="2022-06" db="EMBL/GenBank/DDBJ databases">
        <title>New cyanobacteria of genus Symplocastrum in benthos of Lake Baikal.</title>
        <authorList>
            <person name="Sorokovikova E."/>
            <person name="Tikhonova I."/>
            <person name="Krasnopeev A."/>
            <person name="Evseev P."/>
            <person name="Gladkikh A."/>
            <person name="Belykh O."/>
        </authorList>
    </citation>
    <scope>NUCLEOTIDE SEQUENCE</scope>
    <source>
        <strain evidence="9">BBK-W-15</strain>
    </source>
</reference>
<dbReference type="RefSeq" id="WP_254014888.1">
    <property type="nucleotide sequence ID" value="NZ_JAMZMM010000497.1"/>
</dbReference>
<evidence type="ECO:0000256" key="1">
    <source>
        <dbReference type="ARBA" id="ARBA00004167"/>
    </source>
</evidence>
<sequence>MNNPNGSQPNSSGAVRNNNRNLVNDSGNNNNGNGRRSNRSLGKADDFDQSVILQQSPVFSRAIVWAIVGVTTVTIIWACVAKIEEAIPAQGKLEPQGAVKEVQAPVAGVVKTIDVKEGEHVEAGDRLLTFDQTAAEAQFQSLQKIRESLLQENQFYTNQLNGANPRLVGQIQLRVPPEIISLTENRASLIAENRLYQAQLEGDISGVGLNPEQQLRLQSIVAERRSRVATAQLEVEQLSKQLSQTTVQLANARNILSVNQEIVRNIEPLVQEGGFARLQFLKQKQEVTSSQADVIRFTQEEQRLTLAIEQAREKLQNTISLSDTDVQAKMSGNEQRISEINSQITKIIVENKKKIREIDSQISQAKLTLKYQDLVSPVSGTVFDLKAKGTGFVANTSEPILKIVPDEGLIAKVFITNRDIGFLKPGMDVDVRVDSFPYSEFGDIKGKLVRIGSDALPPDQIYQFYRFPAEIKIEKQSISVNNGQLGEVALQSGMSVSVNIKVRNRTVMSIFSDLFVKKLDSLKNVR</sequence>
<dbReference type="InterPro" id="IPR011053">
    <property type="entry name" value="Single_hybrid_motif"/>
</dbReference>
<evidence type="ECO:0000313" key="10">
    <source>
        <dbReference type="Proteomes" id="UP001204953"/>
    </source>
</evidence>
<keyword evidence="5" id="KW-0472">Membrane</keyword>
<organism evidence="9 10">
    <name type="scientific">Limnofasciculus baicalensis BBK-W-15</name>
    <dbReference type="NCBI Taxonomy" id="2699891"/>
    <lineage>
        <taxon>Bacteria</taxon>
        <taxon>Bacillati</taxon>
        <taxon>Cyanobacteriota</taxon>
        <taxon>Cyanophyceae</taxon>
        <taxon>Coleofasciculales</taxon>
        <taxon>Coleofasciculaceae</taxon>
        <taxon>Limnofasciculus</taxon>
        <taxon>Limnofasciculus baicalensis</taxon>
    </lineage>
</organism>
<accession>A0AAE3KRZ5</accession>
<evidence type="ECO:0000313" key="9">
    <source>
        <dbReference type="EMBL" id="MCP2732163.1"/>
    </source>
</evidence>
<comment type="caution">
    <text evidence="9">The sequence shown here is derived from an EMBL/GenBank/DDBJ whole genome shotgun (WGS) entry which is preliminary data.</text>
</comment>
<dbReference type="Proteomes" id="UP001204953">
    <property type="component" value="Unassembled WGS sequence"/>
</dbReference>
<evidence type="ECO:0000259" key="8">
    <source>
        <dbReference type="Pfam" id="PF26002"/>
    </source>
</evidence>
<dbReference type="Pfam" id="PF26002">
    <property type="entry name" value="Beta-barrel_AprE"/>
    <property type="match status" value="1"/>
</dbReference>
<proteinExistence type="inferred from homology"/>
<feature type="compositionally biased region" description="Low complexity" evidence="7">
    <location>
        <begin position="1"/>
        <end position="41"/>
    </location>
</feature>
<dbReference type="AlphaFoldDB" id="A0AAE3KRZ5"/>
<name>A0AAE3KRZ5_9CYAN</name>
<protein>
    <submittedName>
        <fullName evidence="9">HlyD family efflux transporter periplasmic adaptor subunit</fullName>
    </submittedName>
</protein>
<dbReference type="GO" id="GO:0016020">
    <property type="term" value="C:membrane"/>
    <property type="evidence" value="ECO:0007669"/>
    <property type="project" value="UniProtKB-SubCell"/>
</dbReference>
<keyword evidence="6" id="KW-0175">Coiled coil</keyword>
<feature type="coiled-coil region" evidence="6">
    <location>
        <begin position="221"/>
        <end position="255"/>
    </location>
</feature>
<dbReference type="PRINTS" id="PR01490">
    <property type="entry name" value="RTXTOXIND"/>
</dbReference>
<dbReference type="PANTHER" id="PTHR30386">
    <property type="entry name" value="MEMBRANE FUSION SUBUNIT OF EMRAB-TOLC MULTIDRUG EFFLUX PUMP"/>
    <property type="match status" value="1"/>
</dbReference>
<comment type="subcellular location">
    <subcellularLocation>
        <location evidence="1">Membrane</location>
        <topology evidence="1">Single-pass membrane protein</topology>
    </subcellularLocation>
</comment>
<gene>
    <name evidence="9" type="ORF">NJ959_27410</name>
</gene>
<evidence type="ECO:0000256" key="7">
    <source>
        <dbReference type="SAM" id="MobiDB-lite"/>
    </source>
</evidence>
<evidence type="ECO:0000256" key="4">
    <source>
        <dbReference type="ARBA" id="ARBA00022989"/>
    </source>
</evidence>